<keyword evidence="2" id="KW-0489">Methyltransferase</keyword>
<name>A0A3N1MJF4_9PROT</name>
<comment type="caution">
    <text evidence="2">The sequence shown here is derived from an EMBL/GenBank/DDBJ whole genome shotgun (WGS) entry which is preliminary data.</text>
</comment>
<evidence type="ECO:0000259" key="1">
    <source>
        <dbReference type="Pfam" id="PF05050"/>
    </source>
</evidence>
<dbReference type="PANTHER" id="PTHR34203:SF15">
    <property type="entry name" value="SLL1173 PROTEIN"/>
    <property type="match status" value="1"/>
</dbReference>
<dbReference type="GO" id="GO:0008168">
    <property type="term" value="F:methyltransferase activity"/>
    <property type="evidence" value="ECO:0007669"/>
    <property type="project" value="UniProtKB-KW"/>
</dbReference>
<dbReference type="Pfam" id="PF05050">
    <property type="entry name" value="Methyltransf_21"/>
    <property type="match status" value="1"/>
</dbReference>
<dbReference type="Proteomes" id="UP000278222">
    <property type="component" value="Unassembled WGS sequence"/>
</dbReference>
<sequence length="266" mass="28550">MRASLMEKAPSLFALLVEAKARFLPDHGEPELRFVPALCHSRELALDVGANHGTYACAMVRHASRTIAAEPNPELARVLRRRLDAAIRAGRATVLEAAISDGEGSIPLFVPTGQPGLASVEGHAAGGGRTVTVARRPIDSLDLPRTGFIKIDVEGHELAVIEGARGLLARDRPNLLIEAEDRHRPGALAAIRAILDPLGYRGFFLLDGRLEPIARFDQRIHQDRAALNEAGSHRLPGRTYINNFIFTARDDAIRALAAAAPGGLAG</sequence>
<keyword evidence="3" id="KW-1185">Reference proteome</keyword>
<accession>A0A3N1MJF4</accession>
<gene>
    <name evidence="2" type="ORF">EDC65_0027</name>
</gene>
<reference evidence="2 3" key="1">
    <citation type="submission" date="2018-11" db="EMBL/GenBank/DDBJ databases">
        <title>Genomic Encyclopedia of Type Strains, Phase IV (KMG-IV): sequencing the most valuable type-strain genomes for metagenomic binning, comparative biology and taxonomic classification.</title>
        <authorList>
            <person name="Goeker M."/>
        </authorList>
    </citation>
    <scope>NUCLEOTIDE SEQUENCE [LARGE SCALE GENOMIC DNA]</scope>
    <source>
        <strain evidence="2 3">DSM 5900</strain>
    </source>
</reference>
<dbReference type="InterPro" id="IPR029063">
    <property type="entry name" value="SAM-dependent_MTases_sf"/>
</dbReference>
<dbReference type="InterPro" id="IPR052514">
    <property type="entry name" value="SAM-dependent_MTase"/>
</dbReference>
<dbReference type="NCBIfam" id="TIGR01444">
    <property type="entry name" value="fkbM_fam"/>
    <property type="match status" value="1"/>
</dbReference>
<dbReference type="GO" id="GO:0032259">
    <property type="term" value="P:methylation"/>
    <property type="evidence" value="ECO:0007669"/>
    <property type="project" value="UniProtKB-KW"/>
</dbReference>
<protein>
    <submittedName>
        <fullName evidence="2">FkbM family methyltransferase</fullName>
    </submittedName>
</protein>
<proteinExistence type="predicted"/>
<dbReference type="InterPro" id="IPR006342">
    <property type="entry name" value="FkbM_mtfrase"/>
</dbReference>
<feature type="domain" description="Methyltransferase FkbM" evidence="1">
    <location>
        <begin position="47"/>
        <end position="201"/>
    </location>
</feature>
<dbReference type="SUPFAM" id="SSF53335">
    <property type="entry name" value="S-adenosyl-L-methionine-dependent methyltransferases"/>
    <property type="match status" value="1"/>
</dbReference>
<dbReference type="Gene3D" id="3.40.50.150">
    <property type="entry name" value="Vaccinia Virus protein VP39"/>
    <property type="match status" value="1"/>
</dbReference>
<dbReference type="EMBL" id="RJKX01000001">
    <property type="protein sequence ID" value="ROQ03345.1"/>
    <property type="molecule type" value="Genomic_DNA"/>
</dbReference>
<dbReference type="PANTHER" id="PTHR34203">
    <property type="entry name" value="METHYLTRANSFERASE, FKBM FAMILY PROTEIN"/>
    <property type="match status" value="1"/>
</dbReference>
<dbReference type="AlphaFoldDB" id="A0A3N1MJF4"/>
<evidence type="ECO:0000313" key="3">
    <source>
        <dbReference type="Proteomes" id="UP000278222"/>
    </source>
</evidence>
<keyword evidence="2" id="KW-0808">Transferase</keyword>
<evidence type="ECO:0000313" key="2">
    <source>
        <dbReference type="EMBL" id="ROQ03345.1"/>
    </source>
</evidence>
<organism evidence="2 3">
    <name type="scientific">Stella humosa</name>
    <dbReference type="NCBI Taxonomy" id="94"/>
    <lineage>
        <taxon>Bacteria</taxon>
        <taxon>Pseudomonadati</taxon>
        <taxon>Pseudomonadota</taxon>
        <taxon>Alphaproteobacteria</taxon>
        <taxon>Rhodospirillales</taxon>
        <taxon>Stellaceae</taxon>
        <taxon>Stella</taxon>
    </lineage>
</organism>